<accession>A0ABP5QWR4</accession>
<dbReference type="InterPro" id="IPR027417">
    <property type="entry name" value="P-loop_NTPase"/>
</dbReference>
<gene>
    <name evidence="2" type="ORF">GCM10010430_27350</name>
</gene>
<dbReference type="Proteomes" id="UP001500305">
    <property type="component" value="Unassembled WGS sequence"/>
</dbReference>
<dbReference type="Pfam" id="PF13401">
    <property type="entry name" value="AAA_22"/>
    <property type="match status" value="1"/>
</dbReference>
<dbReference type="InterPro" id="IPR049945">
    <property type="entry name" value="AAA_22"/>
</dbReference>
<sequence length="263" mass="28598">MGRSAVRSAAATVERPKGLFDRSAEWGALAAFASDPRPGPAVGMVTGPRGQGKTYLLQELARATGGFYFGAQATEAESLRRLADQLVRRTGEGSPARWRGWEDALDALVALAADRPLPVILDGFPELVRQSPVLPSAVTSVCRRLHDGDGRNRARMLLCGSAMPVMQRLLGSAPMTADLQIEIGRLDYRQGARLWEIEDPVLALQVSAVVGASPAFRHDAAGEDAPAHRDDFDAWVCRTVLNPRLPLFWRAGHLIEREPDGWD</sequence>
<dbReference type="Gene3D" id="3.40.50.300">
    <property type="entry name" value="P-loop containing nucleotide triphosphate hydrolases"/>
    <property type="match status" value="1"/>
</dbReference>
<feature type="domain" description="ORC1/DEAH AAA+ ATPase" evidence="1">
    <location>
        <begin position="41"/>
        <end position="160"/>
    </location>
</feature>
<reference evidence="3" key="1">
    <citation type="journal article" date="2019" name="Int. J. Syst. Evol. Microbiol.">
        <title>The Global Catalogue of Microorganisms (GCM) 10K type strain sequencing project: providing services to taxonomists for standard genome sequencing and annotation.</title>
        <authorList>
            <consortium name="The Broad Institute Genomics Platform"/>
            <consortium name="The Broad Institute Genome Sequencing Center for Infectious Disease"/>
            <person name="Wu L."/>
            <person name="Ma J."/>
        </authorList>
    </citation>
    <scope>NUCLEOTIDE SEQUENCE [LARGE SCALE GENOMIC DNA]</scope>
    <source>
        <strain evidence="3">JCM 7356</strain>
    </source>
</reference>
<comment type="caution">
    <text evidence="2">The sequence shown here is derived from an EMBL/GenBank/DDBJ whole genome shotgun (WGS) entry which is preliminary data.</text>
</comment>
<organism evidence="2 3">
    <name type="scientific">Kitasatospora cystarginea</name>
    <dbReference type="NCBI Taxonomy" id="58350"/>
    <lineage>
        <taxon>Bacteria</taxon>
        <taxon>Bacillati</taxon>
        <taxon>Actinomycetota</taxon>
        <taxon>Actinomycetes</taxon>
        <taxon>Kitasatosporales</taxon>
        <taxon>Streptomycetaceae</taxon>
        <taxon>Kitasatospora</taxon>
    </lineage>
</organism>
<dbReference type="SUPFAM" id="SSF52540">
    <property type="entry name" value="P-loop containing nucleoside triphosphate hydrolases"/>
    <property type="match status" value="1"/>
</dbReference>
<dbReference type="PANTHER" id="PTHR34704">
    <property type="entry name" value="ATPASE"/>
    <property type="match status" value="1"/>
</dbReference>
<dbReference type="EMBL" id="BAAATR010000010">
    <property type="protein sequence ID" value="GAA2244127.1"/>
    <property type="molecule type" value="Genomic_DNA"/>
</dbReference>
<protein>
    <recommendedName>
        <fullName evidence="1">ORC1/DEAH AAA+ ATPase domain-containing protein</fullName>
    </recommendedName>
</protein>
<keyword evidence="3" id="KW-1185">Reference proteome</keyword>
<evidence type="ECO:0000313" key="3">
    <source>
        <dbReference type="Proteomes" id="UP001500305"/>
    </source>
</evidence>
<proteinExistence type="predicted"/>
<evidence type="ECO:0000313" key="2">
    <source>
        <dbReference type="EMBL" id="GAA2244127.1"/>
    </source>
</evidence>
<dbReference type="PANTHER" id="PTHR34704:SF1">
    <property type="entry name" value="ATPASE"/>
    <property type="match status" value="1"/>
</dbReference>
<name>A0ABP5QWR4_9ACTN</name>
<evidence type="ECO:0000259" key="1">
    <source>
        <dbReference type="Pfam" id="PF13401"/>
    </source>
</evidence>